<dbReference type="Gene3D" id="3.40.50.620">
    <property type="entry name" value="HUPs"/>
    <property type="match status" value="1"/>
</dbReference>
<keyword evidence="2 4" id="KW-0963">Cytoplasm</keyword>
<protein>
    <recommendedName>
        <fullName evidence="4">Phosphoadenosine 5'-phosphosulfate reductase</fullName>
        <shortName evidence="4">PAPS reductase</shortName>
        <ecNumber evidence="4">1.8.4.8</ecNumber>
    </recommendedName>
    <alternativeName>
        <fullName evidence="4">3'-phosphoadenylylsulfate reductase</fullName>
    </alternativeName>
    <alternativeName>
        <fullName evidence="4">PAPS reductase, thioredoxin dependent</fullName>
    </alternativeName>
    <alternativeName>
        <fullName evidence="4">PAPS sulfotransferase</fullName>
    </alternativeName>
    <alternativeName>
        <fullName evidence="4">PAdoPS reductase</fullName>
    </alternativeName>
</protein>
<gene>
    <name evidence="4" type="primary">cysH</name>
    <name evidence="6" type="ORF">NAF29_03455</name>
</gene>
<keyword evidence="3 4" id="KW-0560">Oxidoreductase</keyword>
<comment type="function">
    <text evidence="4">Catalyzes the formation of sulfite from phosphoadenosine 5'-phosphosulfate (PAPS) using thioredoxin as an electron donor.</text>
</comment>
<keyword evidence="7" id="KW-1185">Reference proteome</keyword>
<dbReference type="GO" id="GO:0004604">
    <property type="term" value="F:phosphoadenylyl-sulfate reductase (thioredoxin) activity"/>
    <property type="evidence" value="ECO:0007669"/>
    <property type="project" value="UniProtKB-UniRule"/>
</dbReference>
<dbReference type="InterPro" id="IPR002500">
    <property type="entry name" value="PAPS_reduct_dom"/>
</dbReference>
<dbReference type="GO" id="GO:0070814">
    <property type="term" value="P:hydrogen sulfide biosynthetic process"/>
    <property type="evidence" value="ECO:0007669"/>
    <property type="project" value="UniProtKB-UniRule"/>
</dbReference>
<evidence type="ECO:0000256" key="3">
    <source>
        <dbReference type="ARBA" id="ARBA00023002"/>
    </source>
</evidence>
<sequence>MTSWSVPALLPLLSTQRRIFMMLAQSSKVFAELSAAEQSSQLASINADLEKMTAQQRVTWSLENLPQVQVLSSSFGIQAAVLLHMLTEQKPDIPVVLVDTGYLFPETYQFIDQLTERLKLNLQIYSNKMSPAWQEARFGNLWENGVEGIEQYNRMNKVEPMQRAMAELNASTWYSGLRRSQSSTRNSLPVLDRVKDRFKVLPIIDWSNKDVHYYLKENDLPYHPLWDKGYVSVGDVHTSRPLEAGMTEEETRFFGLKRECGLHESNVDGDGI</sequence>
<proteinExistence type="inferred from homology"/>
<dbReference type="PANTHER" id="PTHR46509:SF1">
    <property type="entry name" value="PHOSPHOADENOSINE PHOSPHOSULFATE REDUCTASE"/>
    <property type="match status" value="1"/>
</dbReference>
<name>A0AA42B6J3_9GAMM</name>
<dbReference type="CDD" id="cd23945">
    <property type="entry name" value="PAPS_reductase"/>
    <property type="match status" value="1"/>
</dbReference>
<dbReference type="FunFam" id="3.40.50.620:FF:000043">
    <property type="entry name" value="Phosphoadenosine phosphosulfate reductase"/>
    <property type="match status" value="1"/>
</dbReference>
<dbReference type="GO" id="GO:0005737">
    <property type="term" value="C:cytoplasm"/>
    <property type="evidence" value="ECO:0007669"/>
    <property type="project" value="UniProtKB-SubCell"/>
</dbReference>
<evidence type="ECO:0000256" key="1">
    <source>
        <dbReference type="ARBA" id="ARBA00009732"/>
    </source>
</evidence>
<dbReference type="NCBIfam" id="TIGR00434">
    <property type="entry name" value="cysH"/>
    <property type="match status" value="1"/>
</dbReference>
<dbReference type="PANTHER" id="PTHR46509">
    <property type="entry name" value="PHOSPHOADENOSINE PHOSPHOSULFATE REDUCTASE"/>
    <property type="match status" value="1"/>
</dbReference>
<dbReference type="Proteomes" id="UP001165393">
    <property type="component" value="Unassembled WGS sequence"/>
</dbReference>
<dbReference type="InterPro" id="IPR014729">
    <property type="entry name" value="Rossmann-like_a/b/a_fold"/>
</dbReference>
<reference evidence="6 7" key="1">
    <citation type="journal article" date="2013" name="Antonie Van Leeuwenhoek">
        <title>Echinimonas agarilytica gen. nov., sp. nov., a new gammaproteobacterium isolated from the sea urchin Strongylocentrotus intermedius.</title>
        <authorList>
            <person name="Nedashkovskaya O.I."/>
            <person name="Stenkova A.M."/>
            <person name="Zhukova N.V."/>
            <person name="Van Trappen S."/>
            <person name="Lee J.S."/>
            <person name="Kim S.B."/>
        </authorList>
    </citation>
    <scope>NUCLEOTIDE SEQUENCE [LARGE SCALE GENOMIC DNA]</scope>
    <source>
        <strain evidence="6 7">KMM 6351</strain>
    </source>
</reference>
<comment type="similarity">
    <text evidence="1 4">Belongs to the PAPS reductase family. CysH subfamily.</text>
</comment>
<evidence type="ECO:0000313" key="7">
    <source>
        <dbReference type="Proteomes" id="UP001165393"/>
    </source>
</evidence>
<dbReference type="PIRSF" id="PIRSF000857">
    <property type="entry name" value="PAPS_reductase"/>
    <property type="match status" value="1"/>
</dbReference>
<evidence type="ECO:0000256" key="4">
    <source>
        <dbReference type="HAMAP-Rule" id="MF_00063"/>
    </source>
</evidence>
<feature type="domain" description="Phosphoadenosine phosphosulphate reductase" evidence="5">
    <location>
        <begin position="70"/>
        <end position="241"/>
    </location>
</feature>
<dbReference type="SUPFAM" id="SSF52402">
    <property type="entry name" value="Adenine nucleotide alpha hydrolases-like"/>
    <property type="match status" value="1"/>
</dbReference>
<dbReference type="InterPro" id="IPR011800">
    <property type="entry name" value="PAPS_reductase_CysH"/>
</dbReference>
<dbReference type="NCBIfam" id="NF002537">
    <property type="entry name" value="PRK02090.1"/>
    <property type="match status" value="1"/>
</dbReference>
<dbReference type="InterPro" id="IPR004511">
    <property type="entry name" value="PAPS/APS_Rdtase"/>
</dbReference>
<dbReference type="Pfam" id="PF01507">
    <property type="entry name" value="PAPS_reduct"/>
    <property type="match status" value="1"/>
</dbReference>
<organism evidence="6 7">
    <name type="scientific">Echinimonas agarilytica</name>
    <dbReference type="NCBI Taxonomy" id="1215918"/>
    <lineage>
        <taxon>Bacteria</taxon>
        <taxon>Pseudomonadati</taxon>
        <taxon>Pseudomonadota</taxon>
        <taxon>Gammaproteobacteria</taxon>
        <taxon>Alteromonadales</taxon>
        <taxon>Echinimonadaceae</taxon>
        <taxon>Echinimonas</taxon>
    </lineage>
</organism>
<feature type="active site" description="Nucleophile; cysteine thiosulfonate intermediate" evidence="4">
    <location>
        <position position="260"/>
    </location>
</feature>
<evidence type="ECO:0000313" key="6">
    <source>
        <dbReference type="EMBL" id="MCM2678729.1"/>
    </source>
</evidence>
<comment type="subcellular location">
    <subcellularLocation>
        <location evidence="4">Cytoplasm</location>
    </subcellularLocation>
</comment>
<accession>A0AA42B6J3</accession>
<dbReference type="EMBL" id="JAMQGP010000001">
    <property type="protein sequence ID" value="MCM2678729.1"/>
    <property type="molecule type" value="Genomic_DNA"/>
</dbReference>
<dbReference type="HAMAP" id="MF_00063">
    <property type="entry name" value="CysH"/>
    <property type="match status" value="1"/>
</dbReference>
<comment type="caution">
    <text evidence="6">The sequence shown here is derived from an EMBL/GenBank/DDBJ whole genome shotgun (WGS) entry which is preliminary data.</text>
</comment>
<evidence type="ECO:0000256" key="2">
    <source>
        <dbReference type="ARBA" id="ARBA00022490"/>
    </source>
</evidence>
<dbReference type="AlphaFoldDB" id="A0AA42B6J3"/>
<evidence type="ECO:0000259" key="5">
    <source>
        <dbReference type="Pfam" id="PF01507"/>
    </source>
</evidence>
<dbReference type="EC" id="1.8.4.8" evidence="4"/>
<dbReference type="GO" id="GO:0019379">
    <property type="term" value="P:sulfate assimilation, phosphoadenylyl sulfate reduction by phosphoadenylyl-sulfate reductase (thioredoxin)"/>
    <property type="evidence" value="ECO:0007669"/>
    <property type="project" value="UniProtKB-UniRule"/>
</dbReference>
<dbReference type="NCBIfam" id="TIGR02057">
    <property type="entry name" value="PAPS_reductase"/>
    <property type="match status" value="1"/>
</dbReference>
<comment type="catalytic activity">
    <reaction evidence="4">
        <text>[thioredoxin]-disulfide + sulfite + adenosine 3',5'-bisphosphate + 2 H(+) = [thioredoxin]-dithiol + 3'-phosphoadenylyl sulfate</text>
        <dbReference type="Rhea" id="RHEA:11724"/>
        <dbReference type="Rhea" id="RHEA-COMP:10698"/>
        <dbReference type="Rhea" id="RHEA-COMP:10700"/>
        <dbReference type="ChEBI" id="CHEBI:15378"/>
        <dbReference type="ChEBI" id="CHEBI:17359"/>
        <dbReference type="ChEBI" id="CHEBI:29950"/>
        <dbReference type="ChEBI" id="CHEBI:50058"/>
        <dbReference type="ChEBI" id="CHEBI:58339"/>
        <dbReference type="ChEBI" id="CHEBI:58343"/>
        <dbReference type="EC" id="1.8.4.8"/>
    </reaction>
</comment>
<comment type="pathway">
    <text evidence="4">Sulfur metabolism; hydrogen sulfide biosynthesis; sulfite from sulfate: step 3/3.</text>
</comment>
<comment type="caution">
    <text evidence="4">Lacks conserved residue(s) required for the propagation of feature annotation.</text>
</comment>